<organism evidence="3 4">
    <name type="scientific">Colletotrichum sidae</name>
    <dbReference type="NCBI Taxonomy" id="1347389"/>
    <lineage>
        <taxon>Eukaryota</taxon>
        <taxon>Fungi</taxon>
        <taxon>Dikarya</taxon>
        <taxon>Ascomycota</taxon>
        <taxon>Pezizomycotina</taxon>
        <taxon>Sordariomycetes</taxon>
        <taxon>Hypocreomycetidae</taxon>
        <taxon>Glomerellales</taxon>
        <taxon>Glomerellaceae</taxon>
        <taxon>Colletotrichum</taxon>
        <taxon>Colletotrichum orbiculare species complex</taxon>
    </lineage>
</organism>
<dbReference type="Proteomes" id="UP000295604">
    <property type="component" value="Unassembled WGS sequence"/>
</dbReference>
<dbReference type="Pfam" id="PF00004">
    <property type="entry name" value="AAA"/>
    <property type="match status" value="1"/>
</dbReference>
<dbReference type="Gene3D" id="3.40.50.300">
    <property type="entry name" value="P-loop containing nucleotide triphosphate hydrolases"/>
    <property type="match status" value="1"/>
</dbReference>
<feature type="domain" description="AAA+ ATPase" evidence="2">
    <location>
        <begin position="131"/>
        <end position="258"/>
    </location>
</feature>
<reference evidence="3 4" key="1">
    <citation type="submission" date="2018-11" db="EMBL/GenBank/DDBJ databases">
        <title>Genome sequence and assembly of Colletotrichum sidae.</title>
        <authorList>
            <person name="Gan P."/>
            <person name="Shirasu K."/>
        </authorList>
    </citation>
    <scope>NUCLEOTIDE SEQUENCE [LARGE SCALE GENOMIC DNA]</scope>
    <source>
        <strain evidence="3 4">CBS 518.97</strain>
    </source>
</reference>
<name>A0A4R8THT9_9PEZI</name>
<dbReference type="SUPFAM" id="SSF52540">
    <property type="entry name" value="P-loop containing nucleoside triphosphate hydrolases"/>
    <property type="match status" value="1"/>
</dbReference>
<evidence type="ECO:0000313" key="4">
    <source>
        <dbReference type="Proteomes" id="UP000295604"/>
    </source>
</evidence>
<dbReference type="InterPro" id="IPR056599">
    <property type="entry name" value="AAA_lid_fung"/>
</dbReference>
<dbReference type="EMBL" id="QAPF01000094">
    <property type="protein sequence ID" value="TEA17111.1"/>
    <property type="molecule type" value="Genomic_DNA"/>
</dbReference>
<dbReference type="AlphaFoldDB" id="A0A4R8THT9"/>
<sequence length="330" mass="37314">MFHRRFMVDMNMYKKMHPAQNENALEKASHNRGKHSHVDSSIGEIDVDMTQDDPPSDDEFLMCLPSTVKGFDMKNKEWRLLEVAFIQRVEWNDKAFEDLVIEPRTKSLIKAVVTNRVRSEEGADVIEGKGNGLFILLHGGPGTGKTLTAESVAEIAKRPLYKVTCGDLGTKAHDVEKYLETVSLLGKTWGCVVLLDEADVFLEQRSLANLERNALVSVFLRVLEYYDGILILTTNRVGTFDEAFKSRIQLNLRYTNLDRDQRLQIWTNFVKRLEEMEVSSQQISGSYGINAAEIRASLSALAGENLNGREIRNILSTARQLSSYEEKPLG</sequence>
<comment type="caution">
    <text evidence="3">The sequence shown here is derived from an EMBL/GenBank/DDBJ whole genome shotgun (WGS) entry which is preliminary data.</text>
</comment>
<dbReference type="GO" id="GO:0016887">
    <property type="term" value="F:ATP hydrolysis activity"/>
    <property type="evidence" value="ECO:0007669"/>
    <property type="project" value="InterPro"/>
</dbReference>
<dbReference type="InterPro" id="IPR003959">
    <property type="entry name" value="ATPase_AAA_core"/>
</dbReference>
<keyword evidence="4" id="KW-1185">Reference proteome</keyword>
<proteinExistence type="predicted"/>
<dbReference type="SMART" id="SM00382">
    <property type="entry name" value="AAA"/>
    <property type="match status" value="1"/>
</dbReference>
<feature type="region of interest" description="Disordered" evidence="1">
    <location>
        <begin position="25"/>
        <end position="53"/>
    </location>
</feature>
<dbReference type="InterPro" id="IPR003593">
    <property type="entry name" value="AAA+_ATPase"/>
</dbReference>
<dbReference type="PANTHER" id="PTHR46411:SF2">
    <property type="entry name" value="AAA+ ATPASE DOMAIN-CONTAINING PROTEIN"/>
    <property type="match status" value="1"/>
</dbReference>
<dbReference type="PANTHER" id="PTHR46411">
    <property type="entry name" value="FAMILY ATPASE, PUTATIVE-RELATED"/>
    <property type="match status" value="1"/>
</dbReference>
<protein>
    <submittedName>
        <fullName evidence="3">Protein MSP1</fullName>
    </submittedName>
</protein>
<evidence type="ECO:0000313" key="3">
    <source>
        <dbReference type="EMBL" id="TEA17111.1"/>
    </source>
</evidence>
<accession>A0A4R8THT9</accession>
<dbReference type="CDD" id="cd19481">
    <property type="entry name" value="RecA-like_protease"/>
    <property type="match status" value="1"/>
</dbReference>
<gene>
    <name evidence="3" type="primary">MSP1-1</name>
    <name evidence="3" type="ORF">C8034_v000341</name>
</gene>
<dbReference type="GO" id="GO:0005524">
    <property type="term" value="F:ATP binding"/>
    <property type="evidence" value="ECO:0007669"/>
    <property type="project" value="InterPro"/>
</dbReference>
<dbReference type="Pfam" id="PF23232">
    <property type="entry name" value="AAA_lid_13"/>
    <property type="match status" value="1"/>
</dbReference>
<evidence type="ECO:0000259" key="2">
    <source>
        <dbReference type="SMART" id="SM00382"/>
    </source>
</evidence>
<evidence type="ECO:0000256" key="1">
    <source>
        <dbReference type="SAM" id="MobiDB-lite"/>
    </source>
</evidence>
<dbReference type="InterPro" id="IPR027417">
    <property type="entry name" value="P-loop_NTPase"/>
</dbReference>